<evidence type="ECO:0000256" key="2">
    <source>
        <dbReference type="SAM" id="MobiDB-lite"/>
    </source>
</evidence>
<dbReference type="Proteomes" id="UP001333102">
    <property type="component" value="Chromosome"/>
</dbReference>
<organism evidence="3 4">
    <name type="scientific">Geochorda subterranea</name>
    <dbReference type="NCBI Taxonomy" id="3109564"/>
    <lineage>
        <taxon>Bacteria</taxon>
        <taxon>Bacillati</taxon>
        <taxon>Bacillota</taxon>
        <taxon>Limnochordia</taxon>
        <taxon>Limnochordales</taxon>
        <taxon>Geochordaceae</taxon>
        <taxon>Geochorda</taxon>
    </lineage>
</organism>
<sequence>MAVEAATDRSRPAGRRVTSSRKSWTPAEKEQAQRIIAECQRSGIPLSEAFRKVSQALPQRSPTAVAMLYYNVLRRQRTDGHSAQTSPDPAGRREAGASPPLAISPDLLEAFEGLPEYIARLHRRLDELEQRLAEMPAPSLPALARRAQQVASALERAARADEALREAEAREQALASANEALSRRLQAMQQRLAELEAAYQEARDLYEMFTGMASISQIMSLGDFKQRMKTTLDRWGNVLKVEFEPLGLPPLPAAQPPAAPTVNEASG</sequence>
<feature type="region of interest" description="Disordered" evidence="2">
    <location>
        <begin position="77"/>
        <end position="99"/>
    </location>
</feature>
<feature type="region of interest" description="Disordered" evidence="2">
    <location>
        <begin position="1"/>
        <end position="32"/>
    </location>
</feature>
<name>A0ABZ1BS32_9FIRM</name>
<evidence type="ECO:0000313" key="4">
    <source>
        <dbReference type="Proteomes" id="UP001333102"/>
    </source>
</evidence>
<keyword evidence="1" id="KW-0175">Coiled coil</keyword>
<evidence type="ECO:0000313" key="3">
    <source>
        <dbReference type="EMBL" id="WRP15559.1"/>
    </source>
</evidence>
<proteinExistence type="predicted"/>
<reference evidence="4" key="1">
    <citation type="submission" date="2023-12" db="EMBL/GenBank/DDBJ databases">
        <title>Novel isolates from deep terrestrial aquifers shed light on the physiology and ecology of the class Limnochordia.</title>
        <authorList>
            <person name="Karnachuk O.V."/>
            <person name="Lukina A.P."/>
            <person name="Avakyan M.R."/>
            <person name="Kadnikov V."/>
            <person name="Begmatov S."/>
            <person name="Beletsky A.V."/>
            <person name="Mardanov A.V."/>
            <person name="Ravin N.V."/>
        </authorList>
    </citation>
    <scope>NUCLEOTIDE SEQUENCE [LARGE SCALE GENOMIC DNA]</scope>
    <source>
        <strain evidence="4">LN</strain>
    </source>
</reference>
<protein>
    <recommendedName>
        <fullName evidence="5">Plasmid replication DNA-binding protein KfrA</fullName>
    </recommendedName>
</protein>
<feature type="compositionally biased region" description="Basic and acidic residues" evidence="2">
    <location>
        <begin position="1"/>
        <end position="11"/>
    </location>
</feature>
<dbReference type="EMBL" id="CP141614">
    <property type="protein sequence ID" value="WRP15559.1"/>
    <property type="molecule type" value="Genomic_DNA"/>
</dbReference>
<feature type="region of interest" description="Disordered" evidence="2">
    <location>
        <begin position="247"/>
        <end position="267"/>
    </location>
</feature>
<evidence type="ECO:0008006" key="5">
    <source>
        <dbReference type="Google" id="ProtNLM"/>
    </source>
</evidence>
<feature type="coiled-coil region" evidence="1">
    <location>
        <begin position="150"/>
        <end position="205"/>
    </location>
</feature>
<gene>
    <name evidence="3" type="ORF">VLY81_05175</name>
</gene>
<dbReference type="RefSeq" id="WP_324669965.1">
    <property type="nucleotide sequence ID" value="NZ_CP141614.1"/>
</dbReference>
<accession>A0ABZ1BS32</accession>
<evidence type="ECO:0000256" key="1">
    <source>
        <dbReference type="SAM" id="Coils"/>
    </source>
</evidence>
<keyword evidence="4" id="KW-1185">Reference proteome</keyword>
<feature type="compositionally biased region" description="Pro residues" evidence="2">
    <location>
        <begin position="247"/>
        <end position="259"/>
    </location>
</feature>